<feature type="transmembrane region" description="Helical" evidence="8">
    <location>
        <begin position="71"/>
        <end position="91"/>
    </location>
</feature>
<dbReference type="CDD" id="cd06550">
    <property type="entry name" value="TM_ABC_iron-siderophores_like"/>
    <property type="match status" value="1"/>
</dbReference>
<gene>
    <name evidence="9" type="ORF">DGMP_11910</name>
</gene>
<dbReference type="Pfam" id="PF01032">
    <property type="entry name" value="FecCD"/>
    <property type="match status" value="1"/>
</dbReference>
<organism evidence="9 10">
    <name type="scientific">Desulfomarina profundi</name>
    <dbReference type="NCBI Taxonomy" id="2772557"/>
    <lineage>
        <taxon>Bacteria</taxon>
        <taxon>Pseudomonadati</taxon>
        <taxon>Thermodesulfobacteriota</taxon>
        <taxon>Desulfobulbia</taxon>
        <taxon>Desulfobulbales</taxon>
        <taxon>Desulfobulbaceae</taxon>
        <taxon>Desulfomarina</taxon>
    </lineage>
</organism>
<comment type="similarity">
    <text evidence="2">Belongs to the binding-protein-dependent transport system permease family. FecCD subfamily.</text>
</comment>
<comment type="subcellular location">
    <subcellularLocation>
        <location evidence="1">Cell membrane</location>
        <topology evidence="1">Multi-pass membrane protein</topology>
    </subcellularLocation>
</comment>
<keyword evidence="7 8" id="KW-0472">Membrane</keyword>
<feature type="transmembrane region" description="Helical" evidence="8">
    <location>
        <begin position="318"/>
        <end position="336"/>
    </location>
</feature>
<evidence type="ECO:0000256" key="4">
    <source>
        <dbReference type="ARBA" id="ARBA00022475"/>
    </source>
</evidence>
<sequence>MSSTFSNRFLLLTLALAATCFATVVLSTGMGYITISATEIFRTILSALTGNEDLLHDIDKTIPYVVMDVRLPRILTAALVGAGLALSGVIYQGILLNPLADPYTLGISSGAAFGASLALLANLSMFSQFSIPLFAFCGAIITLFVVIHLSTFNGRISANTLILSGVIVGAILSAGISFMKYLADEQVAVIIFWLMGSFVSSTWDSVLLIGAAVLIGGAITYFYGRDLNIMSLGSRSSDALGVETAKVRIILLLTASFVTAICVAMTGIIGFIGLIVPHLMRFLVGPDNRKLLPVSALAGAILLLLADTVTRAVLPVEVPIGVLTALIGGPFFCVIFRKRQRGVRHE</sequence>
<protein>
    <submittedName>
        <fullName evidence="9">Corrinoid ABC transporter permease</fullName>
    </submittedName>
</protein>
<evidence type="ECO:0000313" key="10">
    <source>
        <dbReference type="Proteomes" id="UP000826725"/>
    </source>
</evidence>
<proteinExistence type="inferred from homology"/>
<dbReference type="RefSeq" id="WP_268907518.1">
    <property type="nucleotide sequence ID" value="NZ_AP024086.1"/>
</dbReference>
<dbReference type="AlphaFoldDB" id="A0A8D5JD32"/>
<dbReference type="PANTHER" id="PTHR30472">
    <property type="entry name" value="FERRIC ENTEROBACTIN TRANSPORT SYSTEM PERMEASE PROTEIN"/>
    <property type="match status" value="1"/>
</dbReference>
<dbReference type="KEGG" id="dbk:DGMP_11910"/>
<keyword evidence="3" id="KW-0813">Transport</keyword>
<dbReference type="InterPro" id="IPR000522">
    <property type="entry name" value="ABC_transptr_permease_BtuC"/>
</dbReference>
<dbReference type="GO" id="GO:0022857">
    <property type="term" value="F:transmembrane transporter activity"/>
    <property type="evidence" value="ECO:0007669"/>
    <property type="project" value="InterPro"/>
</dbReference>
<accession>A0A8D5JD32</accession>
<dbReference type="PANTHER" id="PTHR30472:SF25">
    <property type="entry name" value="ABC TRANSPORTER PERMEASE PROTEIN MJ0876-RELATED"/>
    <property type="match status" value="1"/>
</dbReference>
<keyword evidence="4" id="KW-1003">Cell membrane</keyword>
<feature type="transmembrane region" description="Helical" evidence="8">
    <location>
        <begin position="249"/>
        <end position="279"/>
    </location>
</feature>
<evidence type="ECO:0000256" key="1">
    <source>
        <dbReference type="ARBA" id="ARBA00004651"/>
    </source>
</evidence>
<dbReference type="Proteomes" id="UP000826725">
    <property type="component" value="Chromosome"/>
</dbReference>
<evidence type="ECO:0000313" key="9">
    <source>
        <dbReference type="EMBL" id="BCL60498.1"/>
    </source>
</evidence>
<feature type="transmembrane region" description="Helical" evidence="8">
    <location>
        <begin position="156"/>
        <end position="178"/>
    </location>
</feature>
<feature type="transmembrane region" description="Helical" evidence="8">
    <location>
        <begin position="133"/>
        <end position="150"/>
    </location>
</feature>
<feature type="transmembrane region" description="Helical" evidence="8">
    <location>
        <begin position="190"/>
        <end position="223"/>
    </location>
</feature>
<name>A0A8D5JD32_9BACT</name>
<evidence type="ECO:0000256" key="3">
    <source>
        <dbReference type="ARBA" id="ARBA00022448"/>
    </source>
</evidence>
<evidence type="ECO:0000256" key="2">
    <source>
        <dbReference type="ARBA" id="ARBA00007935"/>
    </source>
</evidence>
<keyword evidence="10" id="KW-1185">Reference proteome</keyword>
<dbReference type="EMBL" id="AP024086">
    <property type="protein sequence ID" value="BCL60498.1"/>
    <property type="molecule type" value="Genomic_DNA"/>
</dbReference>
<keyword evidence="5 8" id="KW-0812">Transmembrane</keyword>
<keyword evidence="6 8" id="KW-1133">Transmembrane helix</keyword>
<dbReference type="FunFam" id="1.10.3470.10:FF:000001">
    <property type="entry name" value="Vitamin B12 ABC transporter permease BtuC"/>
    <property type="match status" value="1"/>
</dbReference>
<evidence type="ECO:0000256" key="8">
    <source>
        <dbReference type="SAM" id="Phobius"/>
    </source>
</evidence>
<evidence type="ECO:0000256" key="5">
    <source>
        <dbReference type="ARBA" id="ARBA00022692"/>
    </source>
</evidence>
<dbReference type="GO" id="GO:0005886">
    <property type="term" value="C:plasma membrane"/>
    <property type="evidence" value="ECO:0007669"/>
    <property type="project" value="UniProtKB-SubCell"/>
</dbReference>
<evidence type="ECO:0000256" key="7">
    <source>
        <dbReference type="ARBA" id="ARBA00023136"/>
    </source>
</evidence>
<reference evidence="9" key="1">
    <citation type="submission" date="2020-09" db="EMBL/GenBank/DDBJ databases">
        <title>Desulfogranum mesoprofundum gen. nov., sp. nov., a novel mesophilic, sulfate-reducing chemolithoautotroph isolated from a deep-sea hydrothermal vent chimney in the Suiyo Seamount.</title>
        <authorList>
            <person name="Hashimoto Y."/>
            <person name="Nakagawa S."/>
        </authorList>
    </citation>
    <scope>NUCLEOTIDE SEQUENCE</scope>
    <source>
        <strain evidence="9">KT2</strain>
    </source>
</reference>
<dbReference type="GO" id="GO:0033214">
    <property type="term" value="P:siderophore-iron import into cell"/>
    <property type="evidence" value="ECO:0007669"/>
    <property type="project" value="TreeGrafter"/>
</dbReference>
<evidence type="ECO:0000256" key="6">
    <source>
        <dbReference type="ARBA" id="ARBA00022989"/>
    </source>
</evidence>